<sequence length="374" mass="39989">MSERQHHHLGDRLERAIEDHVDVERELAQAPAEEDDSQRRKLVQTGVWLFLTGISLYLVAPSLLDVLGSWRDVSKFEPAWLLAMLVLQGASLGCLWFLQRLALRPVAIAPVITSQLAGNALAKIAPGGGALGAALQYRMLVQAGVAREKAVGGLTVVNLLTFGMVLALPVLTIPTLLRGGVDENLVEVAAIGLAVFVLLAVVGGLMLAKDGVLTWIGRTVQRIRNRLRRDAPPLTGLPRRLLRERDRILATFGPRWKRALGSTVGRWAFDYATLLAALAAVNASPSPGLVLLAFCAAQVLTQIPLTPGGLGFVEAGLTGMLTLAGVSPGDAVLATFAYRLFSYWLPLPLGLVGVFGHRRVIARLGLAGPSSPSR</sequence>
<dbReference type="HOGENOM" id="CLU_760205_0_0_11"/>
<protein>
    <recommendedName>
        <fullName evidence="9">Integral membrane protein-like protein</fullName>
    </recommendedName>
</protein>
<keyword evidence="5 6" id="KW-0472">Membrane</keyword>
<dbReference type="NCBIfam" id="TIGR00374">
    <property type="entry name" value="flippase-like domain"/>
    <property type="match status" value="1"/>
</dbReference>
<gene>
    <name evidence="7" type="ordered locus">Cwoe_4203</name>
</gene>
<dbReference type="eggNOG" id="COG0392">
    <property type="taxonomic scope" value="Bacteria"/>
</dbReference>
<reference evidence="7 8" key="1">
    <citation type="journal article" date="2010" name="Stand. Genomic Sci.">
        <title>Complete genome sequence of Conexibacter woesei type strain (ID131577).</title>
        <authorList>
            <person name="Pukall R."/>
            <person name="Lapidus A."/>
            <person name="Glavina Del Rio T."/>
            <person name="Copeland A."/>
            <person name="Tice H."/>
            <person name="Cheng J.-F."/>
            <person name="Lucas S."/>
            <person name="Chen F."/>
            <person name="Nolan M."/>
            <person name="Bruce D."/>
            <person name="Goodwin L."/>
            <person name="Pitluck S."/>
            <person name="Mavromatis K."/>
            <person name="Ivanova N."/>
            <person name="Ovchinnikova G."/>
            <person name="Pati A."/>
            <person name="Chen A."/>
            <person name="Palaniappan K."/>
            <person name="Land M."/>
            <person name="Hauser L."/>
            <person name="Chang Y.-J."/>
            <person name="Jeffries C.D."/>
            <person name="Chain P."/>
            <person name="Meincke L."/>
            <person name="Sims D."/>
            <person name="Brettin T."/>
            <person name="Detter J.C."/>
            <person name="Rohde M."/>
            <person name="Goeker M."/>
            <person name="Bristow J."/>
            <person name="Eisen J.A."/>
            <person name="Markowitz V."/>
            <person name="Kyrpides N.C."/>
            <person name="Klenk H.-P."/>
            <person name="Hugenholtz P."/>
        </authorList>
    </citation>
    <scope>NUCLEOTIDE SEQUENCE [LARGE SCALE GENOMIC DNA]</scope>
    <source>
        <strain evidence="8">DSM 14684 / CIP 108061 / JCM 11494 / NBRC 100937 / ID131577</strain>
    </source>
</reference>
<evidence type="ECO:0000256" key="2">
    <source>
        <dbReference type="ARBA" id="ARBA00022475"/>
    </source>
</evidence>
<comment type="subcellular location">
    <subcellularLocation>
        <location evidence="1">Cell membrane</location>
        <topology evidence="1">Multi-pass membrane protein</topology>
    </subcellularLocation>
</comment>
<evidence type="ECO:0000256" key="5">
    <source>
        <dbReference type="ARBA" id="ARBA00023136"/>
    </source>
</evidence>
<evidence type="ECO:0000256" key="4">
    <source>
        <dbReference type="ARBA" id="ARBA00022989"/>
    </source>
</evidence>
<keyword evidence="4 6" id="KW-1133">Transmembrane helix</keyword>
<reference evidence="8" key="2">
    <citation type="submission" date="2010-01" db="EMBL/GenBank/DDBJ databases">
        <title>The complete genome of Conexibacter woesei DSM 14684.</title>
        <authorList>
            <consortium name="US DOE Joint Genome Institute (JGI-PGF)"/>
            <person name="Lucas S."/>
            <person name="Copeland A."/>
            <person name="Lapidus A."/>
            <person name="Glavina del Rio T."/>
            <person name="Dalin E."/>
            <person name="Tice H."/>
            <person name="Bruce D."/>
            <person name="Goodwin L."/>
            <person name="Pitluck S."/>
            <person name="Kyrpides N."/>
            <person name="Mavromatis K."/>
            <person name="Ivanova N."/>
            <person name="Mikhailova N."/>
            <person name="Chertkov O."/>
            <person name="Brettin T."/>
            <person name="Detter J.C."/>
            <person name="Han C."/>
            <person name="Larimer F."/>
            <person name="Land M."/>
            <person name="Hauser L."/>
            <person name="Markowitz V."/>
            <person name="Cheng J.-F."/>
            <person name="Hugenholtz P."/>
            <person name="Woyke T."/>
            <person name="Wu D."/>
            <person name="Pukall R."/>
            <person name="Steenblock K."/>
            <person name="Schneider S."/>
            <person name="Klenk H.-P."/>
            <person name="Eisen J.A."/>
        </authorList>
    </citation>
    <scope>NUCLEOTIDE SEQUENCE [LARGE SCALE GENOMIC DNA]</scope>
    <source>
        <strain evidence="8">DSM 14684 / CIP 108061 / JCM 11494 / NBRC 100937 / ID131577</strain>
    </source>
</reference>
<feature type="transmembrane region" description="Helical" evidence="6">
    <location>
        <begin position="189"/>
        <end position="208"/>
    </location>
</feature>
<feature type="transmembrane region" description="Helical" evidence="6">
    <location>
        <begin position="47"/>
        <end position="67"/>
    </location>
</feature>
<keyword evidence="2" id="KW-1003">Cell membrane</keyword>
<dbReference type="OrthoDB" id="4481258at2"/>
<evidence type="ECO:0000256" key="1">
    <source>
        <dbReference type="ARBA" id="ARBA00004651"/>
    </source>
</evidence>
<keyword evidence="3 6" id="KW-0812">Transmembrane</keyword>
<dbReference type="EMBL" id="CP001854">
    <property type="protein sequence ID" value="ADB52618.1"/>
    <property type="molecule type" value="Genomic_DNA"/>
</dbReference>
<evidence type="ECO:0000313" key="8">
    <source>
        <dbReference type="Proteomes" id="UP000008229"/>
    </source>
</evidence>
<dbReference type="PANTHER" id="PTHR39087:SF2">
    <property type="entry name" value="UPF0104 MEMBRANE PROTEIN MJ1595"/>
    <property type="match status" value="1"/>
</dbReference>
<evidence type="ECO:0000256" key="6">
    <source>
        <dbReference type="SAM" id="Phobius"/>
    </source>
</evidence>
<feature type="transmembrane region" description="Helical" evidence="6">
    <location>
        <begin position="79"/>
        <end position="98"/>
    </location>
</feature>
<proteinExistence type="predicted"/>
<evidence type="ECO:0008006" key="9">
    <source>
        <dbReference type="Google" id="ProtNLM"/>
    </source>
</evidence>
<dbReference type="InterPro" id="IPR022791">
    <property type="entry name" value="L-PG_synthase/AglD"/>
</dbReference>
<dbReference type="AlphaFoldDB" id="D3F5R9"/>
<dbReference type="Pfam" id="PF03706">
    <property type="entry name" value="LPG_synthase_TM"/>
    <property type="match status" value="1"/>
</dbReference>
<dbReference type="Proteomes" id="UP000008229">
    <property type="component" value="Chromosome"/>
</dbReference>
<dbReference type="PANTHER" id="PTHR39087">
    <property type="entry name" value="UPF0104 MEMBRANE PROTEIN MJ1595"/>
    <property type="match status" value="1"/>
</dbReference>
<name>D3F5R9_CONWI</name>
<dbReference type="RefSeq" id="WP_012935669.1">
    <property type="nucleotide sequence ID" value="NC_013739.1"/>
</dbReference>
<dbReference type="KEGG" id="cwo:Cwoe_4203"/>
<accession>D3F5R9</accession>
<organism evidence="7 8">
    <name type="scientific">Conexibacter woesei (strain DSM 14684 / CCUG 47730 / CIP 108061 / JCM 11494 / NBRC 100937 / ID131577)</name>
    <dbReference type="NCBI Taxonomy" id="469383"/>
    <lineage>
        <taxon>Bacteria</taxon>
        <taxon>Bacillati</taxon>
        <taxon>Actinomycetota</taxon>
        <taxon>Thermoleophilia</taxon>
        <taxon>Solirubrobacterales</taxon>
        <taxon>Conexibacteraceae</taxon>
        <taxon>Conexibacter</taxon>
    </lineage>
</organism>
<dbReference type="GO" id="GO:0005886">
    <property type="term" value="C:plasma membrane"/>
    <property type="evidence" value="ECO:0007669"/>
    <property type="project" value="UniProtKB-SubCell"/>
</dbReference>
<keyword evidence="8" id="KW-1185">Reference proteome</keyword>
<dbReference type="STRING" id="469383.Cwoe_4203"/>
<evidence type="ECO:0000313" key="7">
    <source>
        <dbReference type="EMBL" id="ADB52618.1"/>
    </source>
</evidence>
<evidence type="ECO:0000256" key="3">
    <source>
        <dbReference type="ARBA" id="ARBA00022692"/>
    </source>
</evidence>
<feature type="transmembrane region" description="Helical" evidence="6">
    <location>
        <begin position="156"/>
        <end position="177"/>
    </location>
</feature>